<feature type="transmembrane region" description="Helical" evidence="6">
    <location>
        <begin position="112"/>
        <end position="134"/>
    </location>
</feature>
<feature type="transmembrane region" description="Helical" evidence="6">
    <location>
        <begin position="329"/>
        <end position="350"/>
    </location>
</feature>
<feature type="transmembrane region" description="Helical" evidence="6">
    <location>
        <begin position="85"/>
        <end position="106"/>
    </location>
</feature>
<comment type="subcellular location">
    <subcellularLocation>
        <location evidence="1">Membrane</location>
        <topology evidence="1">Multi-pass membrane protein</topology>
    </subcellularLocation>
</comment>
<evidence type="ECO:0000256" key="4">
    <source>
        <dbReference type="ARBA" id="ARBA00022989"/>
    </source>
</evidence>
<dbReference type="GO" id="GO:0022857">
    <property type="term" value="F:transmembrane transporter activity"/>
    <property type="evidence" value="ECO:0007669"/>
    <property type="project" value="InterPro"/>
</dbReference>
<gene>
    <name evidence="8" type="ORF">C5Y96_04895</name>
</gene>
<feature type="domain" description="Major facilitator superfamily (MFS) profile" evidence="7">
    <location>
        <begin position="17"/>
        <end position="415"/>
    </location>
</feature>
<evidence type="ECO:0000313" key="9">
    <source>
        <dbReference type="Proteomes" id="UP000240009"/>
    </source>
</evidence>
<dbReference type="SUPFAM" id="SSF103473">
    <property type="entry name" value="MFS general substrate transporter"/>
    <property type="match status" value="1"/>
</dbReference>
<reference evidence="8 9" key="1">
    <citation type="submission" date="2018-02" db="EMBL/GenBank/DDBJ databases">
        <title>Comparative genomes isolates from brazilian mangrove.</title>
        <authorList>
            <person name="Araujo J.E."/>
            <person name="Taketani R.G."/>
            <person name="Silva M.C.P."/>
            <person name="Loureco M.V."/>
            <person name="Andreote F.D."/>
        </authorList>
    </citation>
    <scope>NUCLEOTIDE SEQUENCE [LARGE SCALE GENOMIC DNA]</scope>
    <source>
        <strain evidence="8 9">HEX-2 MGV</strain>
    </source>
</reference>
<dbReference type="PANTHER" id="PTHR23504">
    <property type="entry name" value="MAJOR FACILITATOR SUPERFAMILY DOMAIN-CONTAINING PROTEIN 10"/>
    <property type="match status" value="1"/>
</dbReference>
<dbReference type="CDD" id="cd17330">
    <property type="entry name" value="MFS_SLC46_TetA_like"/>
    <property type="match status" value="1"/>
</dbReference>
<keyword evidence="4 6" id="KW-1133">Transmembrane helix</keyword>
<feature type="transmembrane region" description="Helical" evidence="6">
    <location>
        <begin position="362"/>
        <end position="383"/>
    </location>
</feature>
<keyword evidence="5 6" id="KW-0472">Membrane</keyword>
<dbReference type="OrthoDB" id="9793283at2"/>
<evidence type="ECO:0000256" key="1">
    <source>
        <dbReference type="ARBA" id="ARBA00004141"/>
    </source>
</evidence>
<feature type="transmembrane region" description="Helical" evidence="6">
    <location>
        <begin position="146"/>
        <end position="168"/>
    </location>
</feature>
<proteinExistence type="predicted"/>
<dbReference type="Pfam" id="PF07690">
    <property type="entry name" value="MFS_1"/>
    <property type="match status" value="1"/>
</dbReference>
<dbReference type="InterPro" id="IPR036259">
    <property type="entry name" value="MFS_trans_sf"/>
</dbReference>
<evidence type="ECO:0000256" key="2">
    <source>
        <dbReference type="ARBA" id="ARBA00022448"/>
    </source>
</evidence>
<feature type="transmembrane region" description="Helical" evidence="6">
    <location>
        <begin position="219"/>
        <end position="243"/>
    </location>
</feature>
<comment type="caution">
    <text evidence="8">The sequence shown here is derived from an EMBL/GenBank/DDBJ whole genome shotgun (WGS) entry which is preliminary data.</text>
</comment>
<dbReference type="InterPro" id="IPR011701">
    <property type="entry name" value="MFS"/>
</dbReference>
<dbReference type="InterPro" id="IPR020846">
    <property type="entry name" value="MFS_dom"/>
</dbReference>
<dbReference type="GO" id="GO:0016020">
    <property type="term" value="C:membrane"/>
    <property type="evidence" value="ECO:0007669"/>
    <property type="project" value="UniProtKB-SubCell"/>
</dbReference>
<feature type="transmembrane region" description="Helical" evidence="6">
    <location>
        <begin position="180"/>
        <end position="198"/>
    </location>
</feature>
<sequence length="422" mass="44069">MSDAQVETEGPQGNRAARGIVFLTVFIDLLGFGMVLPLLPIYADQFVVDEAGWLIGLLMASFSAMQFIFAPLWGRLSDRIGRRPVLMIGLLGSVVFYSLFGVATIMQSLTLLFVSRIGAGIAGATISTAQAYIADTTTLSERPKGMALIGMAFGLGFTFGPLFGYLAVPTGVGDPGPAPGFAAAGLSLVALLLAYFKLPESLSVDSPSAAKQNLSVAGLRDALSVPSIAMLLTALFVVVFAFANFETTLSMLLKGRKGQVQPFSFTFGQVCLTYAYIGFTLALVQGGIVRRVAGRISEGILASFGCILMAIGMLLILKATQDQSVGLLMGSLAIVVAGFGFMMPSLNSFISRRSDPDKQGGILGIGQSVNSLARIIGSGLGIPLLKLNILAPFLISAIIMGVGLLLVIVASRSGKDFSAGEA</sequence>
<feature type="transmembrane region" description="Helical" evidence="6">
    <location>
        <begin position="389"/>
        <end position="410"/>
    </location>
</feature>
<feature type="transmembrane region" description="Helical" evidence="6">
    <location>
        <begin position="51"/>
        <end position="73"/>
    </location>
</feature>
<feature type="transmembrane region" description="Helical" evidence="6">
    <location>
        <begin position="296"/>
        <end position="317"/>
    </location>
</feature>
<protein>
    <submittedName>
        <fullName evidence="8">MFS transporter</fullName>
    </submittedName>
</protein>
<feature type="transmembrane region" description="Helical" evidence="6">
    <location>
        <begin position="20"/>
        <end position="39"/>
    </location>
</feature>
<dbReference type="Proteomes" id="UP000240009">
    <property type="component" value="Unassembled WGS sequence"/>
</dbReference>
<dbReference type="InterPro" id="IPR001958">
    <property type="entry name" value="Tet-R_TetA/multi-R_MdtG-like"/>
</dbReference>
<dbReference type="RefSeq" id="WP_105350461.1">
    <property type="nucleotide sequence ID" value="NZ_PUIA01000016.1"/>
</dbReference>
<evidence type="ECO:0000256" key="5">
    <source>
        <dbReference type="ARBA" id="ARBA00023136"/>
    </source>
</evidence>
<evidence type="ECO:0000313" key="8">
    <source>
        <dbReference type="EMBL" id="PQO39197.1"/>
    </source>
</evidence>
<dbReference type="PANTHER" id="PTHR23504:SF15">
    <property type="entry name" value="MAJOR FACILITATOR SUPERFAMILY (MFS) PROFILE DOMAIN-CONTAINING PROTEIN"/>
    <property type="match status" value="1"/>
</dbReference>
<evidence type="ECO:0000256" key="3">
    <source>
        <dbReference type="ARBA" id="ARBA00022692"/>
    </source>
</evidence>
<dbReference type="PRINTS" id="PR01035">
    <property type="entry name" value="TCRTETA"/>
</dbReference>
<name>A0A2S8G429_9BACT</name>
<keyword evidence="2" id="KW-0813">Transport</keyword>
<dbReference type="AlphaFoldDB" id="A0A2S8G429"/>
<evidence type="ECO:0000259" key="7">
    <source>
        <dbReference type="PROSITE" id="PS50850"/>
    </source>
</evidence>
<dbReference type="EMBL" id="PUIA01000016">
    <property type="protein sequence ID" value="PQO39197.1"/>
    <property type="molecule type" value="Genomic_DNA"/>
</dbReference>
<dbReference type="Gene3D" id="1.20.1250.20">
    <property type="entry name" value="MFS general substrate transporter like domains"/>
    <property type="match status" value="1"/>
</dbReference>
<feature type="transmembrane region" description="Helical" evidence="6">
    <location>
        <begin position="263"/>
        <end position="284"/>
    </location>
</feature>
<organism evidence="8 9">
    <name type="scientific">Blastopirellula marina</name>
    <dbReference type="NCBI Taxonomy" id="124"/>
    <lineage>
        <taxon>Bacteria</taxon>
        <taxon>Pseudomonadati</taxon>
        <taxon>Planctomycetota</taxon>
        <taxon>Planctomycetia</taxon>
        <taxon>Pirellulales</taxon>
        <taxon>Pirellulaceae</taxon>
        <taxon>Blastopirellula</taxon>
    </lineage>
</organism>
<dbReference type="PROSITE" id="PS50850">
    <property type="entry name" value="MFS"/>
    <property type="match status" value="1"/>
</dbReference>
<keyword evidence="3 6" id="KW-0812">Transmembrane</keyword>
<evidence type="ECO:0000256" key="6">
    <source>
        <dbReference type="SAM" id="Phobius"/>
    </source>
</evidence>
<accession>A0A2S8G429</accession>